<feature type="domain" description="PDZ" evidence="2">
    <location>
        <begin position="281"/>
        <end position="341"/>
    </location>
</feature>
<dbReference type="Gene3D" id="2.30.42.10">
    <property type="match status" value="1"/>
</dbReference>
<dbReference type="SUPFAM" id="SSF50494">
    <property type="entry name" value="Trypsin-like serine proteases"/>
    <property type="match status" value="1"/>
</dbReference>
<keyword evidence="1" id="KW-0472">Membrane</keyword>
<keyword evidence="1" id="KW-1133">Transmembrane helix</keyword>
<dbReference type="PROSITE" id="PS50106">
    <property type="entry name" value="PDZ"/>
    <property type="match status" value="1"/>
</dbReference>
<dbReference type="InterPro" id="IPR001478">
    <property type="entry name" value="PDZ"/>
</dbReference>
<dbReference type="Proteomes" id="UP000230251">
    <property type="component" value="Unassembled WGS sequence"/>
</dbReference>
<evidence type="ECO:0000313" key="4">
    <source>
        <dbReference type="Proteomes" id="UP000230251"/>
    </source>
</evidence>
<organism evidence="3 4">
    <name type="scientific">Candidatus Uhrbacteria bacterium CG_4_9_14_0_2_um_filter_41_50</name>
    <dbReference type="NCBI Taxonomy" id="1975031"/>
    <lineage>
        <taxon>Bacteria</taxon>
        <taxon>Candidatus Uhriibacteriota</taxon>
    </lineage>
</organism>
<dbReference type="GO" id="GO:0004252">
    <property type="term" value="F:serine-type endopeptidase activity"/>
    <property type="evidence" value="ECO:0007669"/>
    <property type="project" value="InterPro"/>
</dbReference>
<dbReference type="PRINTS" id="PR00834">
    <property type="entry name" value="PROTEASES2C"/>
</dbReference>
<dbReference type="SUPFAM" id="SSF50156">
    <property type="entry name" value="PDZ domain-like"/>
    <property type="match status" value="1"/>
</dbReference>
<dbReference type="InterPro" id="IPR036034">
    <property type="entry name" value="PDZ_sf"/>
</dbReference>
<dbReference type="InterPro" id="IPR009003">
    <property type="entry name" value="Peptidase_S1_PA"/>
</dbReference>
<name>A0A2M8EPY4_9BACT</name>
<accession>A0A2M8EPY4</accession>
<feature type="transmembrane region" description="Helical" evidence="1">
    <location>
        <begin position="12"/>
        <end position="34"/>
    </location>
</feature>
<proteinExistence type="predicted"/>
<evidence type="ECO:0000313" key="3">
    <source>
        <dbReference type="EMBL" id="PJC24737.1"/>
    </source>
</evidence>
<dbReference type="Pfam" id="PF13180">
    <property type="entry name" value="PDZ_2"/>
    <property type="match status" value="1"/>
</dbReference>
<sequence length="376" mass="40338">MDMIKQTSKFTIGGLILISVIIVTILVSIIINVATDNWIDSYQKSLAVNNSFRVLSMVKPSPLPGTYEESLDIILKAGTESVALLQKKTRDSSRQQDWISQDDSLAVGVVVTADGWMLFDQEVLPNEASLIIDYEIWIAGKRYEISSIQLDTLTKLAMVKVEADNLSAVEFGASDEINVGSILFALSDSDGVIAVSLSDIVNSTSSLVQPAEIFTDSWFVDEALEPALPLFSSSGTFVGFTDIDGAAIPLHLGSRFVSSIIRGDENNHTGLGAYVVDVDSVLNMSEEETYGYAMGALIYSPNSYTPAVVRSGPADLAELKAGDLILSVNGVSILGSVSLADLLAKHASGDTVTFQIANEDGISDVKVVLSNYEDLY</sequence>
<dbReference type="SMART" id="SM00228">
    <property type="entry name" value="PDZ"/>
    <property type="match status" value="1"/>
</dbReference>
<dbReference type="GO" id="GO:0006508">
    <property type="term" value="P:proteolysis"/>
    <property type="evidence" value="ECO:0007669"/>
    <property type="project" value="InterPro"/>
</dbReference>
<reference evidence="4" key="1">
    <citation type="submission" date="2017-09" db="EMBL/GenBank/DDBJ databases">
        <title>Depth-based differentiation of microbial function through sediment-hosted aquifers and enrichment of novel symbionts in the deep terrestrial subsurface.</title>
        <authorList>
            <person name="Probst A.J."/>
            <person name="Ladd B."/>
            <person name="Jarett J.K."/>
            <person name="Geller-Mcgrath D.E."/>
            <person name="Sieber C.M.K."/>
            <person name="Emerson J.B."/>
            <person name="Anantharaman K."/>
            <person name="Thomas B.C."/>
            <person name="Malmstrom R."/>
            <person name="Stieglmeier M."/>
            <person name="Klingl A."/>
            <person name="Woyke T."/>
            <person name="Ryan C.M."/>
            <person name="Banfield J.F."/>
        </authorList>
    </citation>
    <scope>NUCLEOTIDE SEQUENCE [LARGE SCALE GENOMIC DNA]</scope>
</reference>
<dbReference type="AlphaFoldDB" id="A0A2M8EPY4"/>
<comment type="caution">
    <text evidence="3">The sequence shown here is derived from an EMBL/GenBank/DDBJ whole genome shotgun (WGS) entry which is preliminary data.</text>
</comment>
<evidence type="ECO:0000259" key="2">
    <source>
        <dbReference type="PROSITE" id="PS50106"/>
    </source>
</evidence>
<dbReference type="InterPro" id="IPR001940">
    <property type="entry name" value="Peptidase_S1C"/>
</dbReference>
<protein>
    <recommendedName>
        <fullName evidence="2">PDZ domain-containing protein</fullName>
    </recommendedName>
</protein>
<dbReference type="EMBL" id="PFSI01000020">
    <property type="protein sequence ID" value="PJC24737.1"/>
    <property type="molecule type" value="Genomic_DNA"/>
</dbReference>
<dbReference type="Gene3D" id="2.40.10.120">
    <property type="match status" value="1"/>
</dbReference>
<evidence type="ECO:0000256" key="1">
    <source>
        <dbReference type="SAM" id="Phobius"/>
    </source>
</evidence>
<gene>
    <name evidence="3" type="ORF">CO057_01325</name>
</gene>
<keyword evidence="1" id="KW-0812">Transmembrane</keyword>